<dbReference type="EMBL" id="KL367474">
    <property type="protein sequence ID" value="KFD73142.1"/>
    <property type="molecule type" value="Genomic_DNA"/>
</dbReference>
<dbReference type="GO" id="GO:0002953">
    <property type="term" value="F:5'-deoxynucleotidase activity"/>
    <property type="evidence" value="ECO:0007669"/>
    <property type="project" value="UniProtKB-EC"/>
</dbReference>
<accession>A0A085MAQ7</accession>
<gene>
    <name evidence="15" type="ORF">M513_04845</name>
    <name evidence="16" type="ORF">M514_04845</name>
</gene>
<comment type="cofactor">
    <cofactor evidence="3">
        <name>Co(2+)</name>
        <dbReference type="ChEBI" id="CHEBI:48828"/>
    </cofactor>
</comment>
<evidence type="ECO:0000313" key="15">
    <source>
        <dbReference type="EMBL" id="KFD54303.1"/>
    </source>
</evidence>
<dbReference type="AlphaFoldDB" id="A0A085MAQ7"/>
<sequence length="209" mass="23700">MCDKVLTFCELLARLKHLPRTGWVHNDVTNPETVAGHMYRMAMLMFCVDTKQEGVNFDHCVKMALVHDLAESIIGDITPACNVSREEKLRCERAAMASICELLPANMADQVVQLFEEFELGTTKEAMLVRDLDKFDMLEQAMEYEKNENKPGKLKNFFDCTLNVFTTDTVKKWAACVREKHAEFLKTTSAFQFPTETPEAAASCSNLSE</sequence>
<keyword evidence="11" id="KW-0378">Hydrolase</keyword>
<name>A0A085MAQ7_9BILA</name>
<dbReference type="SMART" id="SM00471">
    <property type="entry name" value="HDc"/>
    <property type="match status" value="1"/>
</dbReference>
<dbReference type="InterPro" id="IPR006674">
    <property type="entry name" value="HD_domain"/>
</dbReference>
<keyword evidence="17" id="KW-1185">Reference proteome</keyword>
<organism evidence="15 17">
    <name type="scientific">Trichuris suis</name>
    <name type="common">pig whipworm</name>
    <dbReference type="NCBI Taxonomy" id="68888"/>
    <lineage>
        <taxon>Eukaryota</taxon>
        <taxon>Metazoa</taxon>
        <taxon>Ecdysozoa</taxon>
        <taxon>Nematoda</taxon>
        <taxon>Enoplea</taxon>
        <taxon>Dorylaimia</taxon>
        <taxon>Trichinellida</taxon>
        <taxon>Trichuridae</taxon>
        <taxon>Trichuris</taxon>
    </lineage>
</organism>
<evidence type="ECO:0000256" key="5">
    <source>
        <dbReference type="ARBA" id="ARBA00004074"/>
    </source>
</evidence>
<dbReference type="Proteomes" id="UP000030758">
    <property type="component" value="Unassembled WGS sequence"/>
</dbReference>
<comment type="catalytic activity">
    <reaction evidence="1">
        <text>a 2'-deoxyribonucleoside 5'-phosphate + H2O = a 2'-deoxyribonucleoside + phosphate</text>
        <dbReference type="Rhea" id="RHEA:36167"/>
        <dbReference type="ChEBI" id="CHEBI:15377"/>
        <dbReference type="ChEBI" id="CHEBI:18274"/>
        <dbReference type="ChEBI" id="CHEBI:43474"/>
        <dbReference type="ChEBI" id="CHEBI:65317"/>
        <dbReference type="EC" id="3.1.3.89"/>
    </reaction>
</comment>
<evidence type="ECO:0000313" key="17">
    <source>
        <dbReference type="Proteomes" id="UP000030764"/>
    </source>
</evidence>
<evidence type="ECO:0000256" key="8">
    <source>
        <dbReference type="ARBA" id="ARBA00012964"/>
    </source>
</evidence>
<evidence type="ECO:0000256" key="2">
    <source>
        <dbReference type="ARBA" id="ARBA00001936"/>
    </source>
</evidence>
<dbReference type="Proteomes" id="UP000030764">
    <property type="component" value="Unassembled WGS sequence"/>
</dbReference>
<evidence type="ECO:0000313" key="16">
    <source>
        <dbReference type="EMBL" id="KFD73142.1"/>
    </source>
</evidence>
<comment type="similarity">
    <text evidence="6">Belongs to the HDDC2 family.</text>
</comment>
<evidence type="ECO:0000256" key="7">
    <source>
        <dbReference type="ARBA" id="ARBA00011738"/>
    </source>
</evidence>
<evidence type="ECO:0000256" key="3">
    <source>
        <dbReference type="ARBA" id="ARBA00001941"/>
    </source>
</evidence>
<evidence type="ECO:0000256" key="9">
    <source>
        <dbReference type="ARBA" id="ARBA00015933"/>
    </source>
</evidence>
<evidence type="ECO:0000256" key="13">
    <source>
        <dbReference type="ARBA" id="ARBA00032735"/>
    </source>
</evidence>
<evidence type="ECO:0000256" key="10">
    <source>
        <dbReference type="ARBA" id="ARBA00022723"/>
    </source>
</evidence>
<evidence type="ECO:0000256" key="6">
    <source>
        <dbReference type="ARBA" id="ARBA00009999"/>
    </source>
</evidence>
<dbReference type="Gene3D" id="1.10.3210.10">
    <property type="entry name" value="Hypothetical protein af1432"/>
    <property type="match status" value="1"/>
</dbReference>
<dbReference type="InterPro" id="IPR003607">
    <property type="entry name" value="HD/PDEase_dom"/>
</dbReference>
<dbReference type="Pfam" id="PF13023">
    <property type="entry name" value="HD_3"/>
    <property type="match status" value="1"/>
</dbReference>
<keyword evidence="10" id="KW-0479">Metal-binding</keyword>
<evidence type="ECO:0000256" key="11">
    <source>
        <dbReference type="ARBA" id="ARBA00022801"/>
    </source>
</evidence>
<evidence type="ECO:0000256" key="12">
    <source>
        <dbReference type="ARBA" id="ARBA00022842"/>
    </source>
</evidence>
<comment type="function">
    <text evidence="5">Catalyzes the dephosphorylation of the nucleoside 5'-monophosphates deoxyadenosine monophosphate (dAMP), deoxycytidine monophosphate (dCMP), deoxyguanosine monophosphate (dGMP) and deoxythymidine monophosphate (dTMP).</text>
</comment>
<feature type="domain" description="HD/PDEase" evidence="14">
    <location>
        <begin position="30"/>
        <end position="147"/>
    </location>
</feature>
<reference evidence="15 17" key="1">
    <citation type="journal article" date="2014" name="Nat. Genet.">
        <title>Genome and transcriptome of the porcine whipworm Trichuris suis.</title>
        <authorList>
            <person name="Jex A.R."/>
            <person name="Nejsum P."/>
            <person name="Schwarz E.M."/>
            <person name="Hu L."/>
            <person name="Young N.D."/>
            <person name="Hall R.S."/>
            <person name="Korhonen P.K."/>
            <person name="Liao S."/>
            <person name="Thamsborg S."/>
            <person name="Xia J."/>
            <person name="Xu P."/>
            <person name="Wang S."/>
            <person name="Scheerlinck J.P."/>
            <person name="Hofmann A."/>
            <person name="Sternberg P.W."/>
            <person name="Wang J."/>
            <person name="Gasser R.B."/>
        </authorList>
    </citation>
    <scope>NUCLEOTIDE SEQUENCE [LARGE SCALE GENOMIC DNA]</scope>
    <source>
        <strain evidence="16">DCEP-RM93F</strain>
        <strain evidence="15">DCEP-RM93M</strain>
    </source>
</reference>
<comment type="cofactor">
    <cofactor evidence="2">
        <name>Mn(2+)</name>
        <dbReference type="ChEBI" id="CHEBI:29035"/>
    </cofactor>
</comment>
<comment type="cofactor">
    <cofactor evidence="4">
        <name>Mg(2+)</name>
        <dbReference type="ChEBI" id="CHEBI:18420"/>
    </cofactor>
</comment>
<dbReference type="GO" id="GO:0005737">
    <property type="term" value="C:cytoplasm"/>
    <property type="evidence" value="ECO:0007669"/>
    <property type="project" value="TreeGrafter"/>
</dbReference>
<proteinExistence type="inferred from homology"/>
<dbReference type="PANTHER" id="PTHR11845">
    <property type="entry name" value="5'-DEOXYNUCLEOTIDASE HDDC2"/>
    <property type="match status" value="1"/>
</dbReference>
<dbReference type="PANTHER" id="PTHR11845:SF13">
    <property type="entry name" value="5'-DEOXYNUCLEOTIDASE HDDC2"/>
    <property type="match status" value="1"/>
</dbReference>
<dbReference type="InterPro" id="IPR039356">
    <property type="entry name" value="YfbR/HDDC2"/>
</dbReference>
<dbReference type="SUPFAM" id="SSF109604">
    <property type="entry name" value="HD-domain/PDEase-like"/>
    <property type="match status" value="1"/>
</dbReference>
<evidence type="ECO:0000256" key="4">
    <source>
        <dbReference type="ARBA" id="ARBA00001946"/>
    </source>
</evidence>
<dbReference type="EMBL" id="KL363209">
    <property type="protein sequence ID" value="KFD54303.1"/>
    <property type="molecule type" value="Genomic_DNA"/>
</dbReference>
<comment type="subunit">
    <text evidence="7">Homodimer.</text>
</comment>
<dbReference type="GO" id="GO:0009159">
    <property type="term" value="P:deoxyribonucleoside monophosphate catabolic process"/>
    <property type="evidence" value="ECO:0007669"/>
    <property type="project" value="UniProtKB-ARBA"/>
</dbReference>
<dbReference type="FunFam" id="1.10.3210.10:FF:000011">
    <property type="entry name" value="HD domain-containing protein 2"/>
    <property type="match status" value="1"/>
</dbReference>
<protein>
    <recommendedName>
        <fullName evidence="9">5'-deoxynucleotidase HDDC2</fullName>
        <ecNumber evidence="8">3.1.3.89</ecNumber>
    </recommendedName>
    <alternativeName>
        <fullName evidence="13">HD domain-containing protein 2</fullName>
    </alternativeName>
</protein>
<evidence type="ECO:0000256" key="1">
    <source>
        <dbReference type="ARBA" id="ARBA00001638"/>
    </source>
</evidence>
<keyword evidence="12" id="KW-0460">Magnesium</keyword>
<evidence type="ECO:0000259" key="14">
    <source>
        <dbReference type="SMART" id="SM00471"/>
    </source>
</evidence>
<dbReference type="GO" id="GO:0046872">
    <property type="term" value="F:metal ion binding"/>
    <property type="evidence" value="ECO:0007669"/>
    <property type="project" value="UniProtKB-KW"/>
</dbReference>
<dbReference type="EC" id="3.1.3.89" evidence="8"/>